<dbReference type="InterPro" id="IPR037278">
    <property type="entry name" value="ARFGAP/RecO"/>
</dbReference>
<dbReference type="InterPro" id="IPR012340">
    <property type="entry name" value="NA-bd_OB-fold"/>
</dbReference>
<dbReference type="SUPFAM" id="SSF57863">
    <property type="entry name" value="ArfGap/RecO-like zinc finger"/>
    <property type="match status" value="1"/>
</dbReference>
<dbReference type="KEGG" id="ddl:Desdi_2987"/>
<dbReference type="PANTHER" id="PTHR33991">
    <property type="entry name" value="DNA REPAIR PROTEIN RECO"/>
    <property type="match status" value="1"/>
</dbReference>
<evidence type="ECO:0000256" key="1">
    <source>
        <dbReference type="ARBA" id="ARBA00007452"/>
    </source>
</evidence>
<dbReference type="NCBIfam" id="TIGR00613">
    <property type="entry name" value="reco"/>
    <property type="match status" value="1"/>
</dbReference>
<dbReference type="RefSeq" id="WP_015263353.1">
    <property type="nucleotide sequence ID" value="NC_019903.1"/>
</dbReference>
<dbReference type="EMBL" id="CP003344">
    <property type="protein sequence ID" value="AGA70392.1"/>
    <property type="molecule type" value="Genomic_DNA"/>
</dbReference>
<dbReference type="InterPro" id="IPR042242">
    <property type="entry name" value="RecO_C"/>
</dbReference>
<dbReference type="GO" id="GO:0006310">
    <property type="term" value="P:DNA recombination"/>
    <property type="evidence" value="ECO:0007669"/>
    <property type="project" value="UniProtKB-UniRule"/>
</dbReference>
<dbReference type="SUPFAM" id="SSF50249">
    <property type="entry name" value="Nucleic acid-binding proteins"/>
    <property type="match status" value="1"/>
</dbReference>
<accession>L0FAZ3</accession>
<sequence>MGVYHADALVIRSREYGESDRLLTLFSREYGKIQAIAKGVRKPKSRQRAGAQLFTYAEYLIHKGKTLDTINQVSPKESFPHLWTDLDMSMAATAMAELLDLATIPGQPHPELFTLIFSSLFLVETCDPALVQSAYTLKLMTQLGYRPRFMECAECGQKIQGERHLFSPESGGVVCRTCQTQAGTSIIGRWVSGGSLGLMRQLLKGDLEKISRLRWNEWMKKEILDTLQFFCEQTLDRQLKSWSMGIRLVNVGQNPSGKDDLNHERSVVDRTGEN</sequence>
<dbReference type="AlphaFoldDB" id="L0FAZ3"/>
<evidence type="ECO:0000256" key="4">
    <source>
        <dbReference type="ARBA" id="ARBA00023172"/>
    </source>
</evidence>
<feature type="region of interest" description="Disordered" evidence="8">
    <location>
        <begin position="255"/>
        <end position="274"/>
    </location>
</feature>
<dbReference type="GO" id="GO:0043590">
    <property type="term" value="C:bacterial nucleoid"/>
    <property type="evidence" value="ECO:0007669"/>
    <property type="project" value="TreeGrafter"/>
</dbReference>
<comment type="similarity">
    <text evidence="1 7">Belongs to the RecO family.</text>
</comment>
<evidence type="ECO:0000313" key="10">
    <source>
        <dbReference type="EMBL" id="AGA70392.1"/>
    </source>
</evidence>
<reference evidence="11" key="1">
    <citation type="submission" date="2012-02" db="EMBL/GenBank/DDBJ databases">
        <title>Complete sequence of Desulfitobacterium dichloroeliminans LMG P-21439.</title>
        <authorList>
            <person name="Lucas S."/>
            <person name="Han J."/>
            <person name="Lapidus A."/>
            <person name="Cheng J.-F."/>
            <person name="Goodwin L."/>
            <person name="Pitluck S."/>
            <person name="Peters L."/>
            <person name="Ovchinnikova G."/>
            <person name="Teshima H."/>
            <person name="Detter J.C."/>
            <person name="Han C."/>
            <person name="Tapia R."/>
            <person name="Land M."/>
            <person name="Hauser L."/>
            <person name="Kyrpides N."/>
            <person name="Ivanova N."/>
            <person name="Pagani I."/>
            <person name="Kruse T."/>
            <person name="de Vos W.M."/>
            <person name="Boon N."/>
            <person name="Smidt H."/>
            <person name="Woyke T."/>
        </authorList>
    </citation>
    <scope>NUCLEOTIDE SEQUENCE [LARGE SCALE GENOMIC DNA]</scope>
    <source>
        <strain evidence="11">LMG P-21439 / DCA1</strain>
    </source>
</reference>
<dbReference type="Pfam" id="PF11967">
    <property type="entry name" value="RecO_N"/>
    <property type="match status" value="1"/>
</dbReference>
<dbReference type="Proteomes" id="UP000010797">
    <property type="component" value="Chromosome"/>
</dbReference>
<evidence type="ECO:0000256" key="3">
    <source>
        <dbReference type="ARBA" id="ARBA00022763"/>
    </source>
</evidence>
<evidence type="ECO:0000256" key="5">
    <source>
        <dbReference type="ARBA" id="ARBA00023204"/>
    </source>
</evidence>
<evidence type="ECO:0000256" key="8">
    <source>
        <dbReference type="SAM" id="MobiDB-lite"/>
    </source>
</evidence>
<gene>
    <name evidence="7" type="primary">recO</name>
    <name evidence="10" type="ordered locus">Desdi_2987</name>
</gene>
<dbReference type="Gene3D" id="1.20.1440.120">
    <property type="entry name" value="Recombination protein O, C-terminal domain"/>
    <property type="match status" value="1"/>
</dbReference>
<keyword evidence="5 7" id="KW-0234">DNA repair</keyword>
<dbReference type="Gene3D" id="2.40.50.140">
    <property type="entry name" value="Nucleic acid-binding proteins"/>
    <property type="match status" value="1"/>
</dbReference>
<organism evidence="10 11">
    <name type="scientific">Desulfitobacterium dichloroeliminans (strain LMG P-21439 / DCA1)</name>
    <dbReference type="NCBI Taxonomy" id="871963"/>
    <lineage>
        <taxon>Bacteria</taxon>
        <taxon>Bacillati</taxon>
        <taxon>Bacillota</taxon>
        <taxon>Clostridia</taxon>
        <taxon>Eubacteriales</taxon>
        <taxon>Desulfitobacteriaceae</taxon>
        <taxon>Desulfitobacterium</taxon>
    </lineage>
</organism>
<dbReference type="GO" id="GO:0006302">
    <property type="term" value="P:double-strand break repair"/>
    <property type="evidence" value="ECO:0007669"/>
    <property type="project" value="TreeGrafter"/>
</dbReference>
<name>L0FAZ3_DESDL</name>
<dbReference type="STRING" id="871963.Desdi_2987"/>
<evidence type="ECO:0000256" key="2">
    <source>
        <dbReference type="ARBA" id="ARBA00021310"/>
    </source>
</evidence>
<protein>
    <recommendedName>
        <fullName evidence="2 7">DNA repair protein RecO</fullName>
    </recommendedName>
    <alternativeName>
        <fullName evidence="6 7">Recombination protein O</fullName>
    </alternativeName>
</protein>
<dbReference type="InterPro" id="IPR003717">
    <property type="entry name" value="RecO"/>
</dbReference>
<dbReference type="Pfam" id="PF02565">
    <property type="entry name" value="RecO_C"/>
    <property type="match status" value="1"/>
</dbReference>
<evidence type="ECO:0000256" key="7">
    <source>
        <dbReference type="HAMAP-Rule" id="MF_00201"/>
    </source>
</evidence>
<dbReference type="HAMAP" id="MF_00201">
    <property type="entry name" value="RecO"/>
    <property type="match status" value="1"/>
</dbReference>
<dbReference type="HOGENOM" id="CLU_066632_1_0_9"/>
<evidence type="ECO:0000256" key="6">
    <source>
        <dbReference type="ARBA" id="ARBA00033409"/>
    </source>
</evidence>
<proteinExistence type="inferred from homology"/>
<keyword evidence="11" id="KW-1185">Reference proteome</keyword>
<dbReference type="OrthoDB" id="9797083at2"/>
<comment type="function">
    <text evidence="7">Involved in DNA repair and RecF pathway recombination.</text>
</comment>
<dbReference type="PANTHER" id="PTHR33991:SF1">
    <property type="entry name" value="DNA REPAIR PROTEIN RECO"/>
    <property type="match status" value="1"/>
</dbReference>
<dbReference type="eggNOG" id="COG1381">
    <property type="taxonomic scope" value="Bacteria"/>
</dbReference>
<keyword evidence="4 7" id="KW-0233">DNA recombination</keyword>
<feature type="domain" description="DNA replication/recombination mediator RecO N-terminal" evidence="9">
    <location>
        <begin position="1"/>
        <end position="79"/>
    </location>
</feature>
<keyword evidence="3 7" id="KW-0227">DNA damage</keyword>
<evidence type="ECO:0000259" key="9">
    <source>
        <dbReference type="Pfam" id="PF11967"/>
    </source>
</evidence>
<evidence type="ECO:0000313" key="11">
    <source>
        <dbReference type="Proteomes" id="UP000010797"/>
    </source>
</evidence>
<dbReference type="InterPro" id="IPR022572">
    <property type="entry name" value="DNA_rep/recomb_RecO_N"/>
</dbReference>
<feature type="compositionally biased region" description="Basic and acidic residues" evidence="8">
    <location>
        <begin position="257"/>
        <end position="274"/>
    </location>
</feature>